<dbReference type="KEGG" id="fcm:BIW12_06510"/>
<keyword evidence="1" id="KW-1133">Transmembrane helix</keyword>
<sequence>MDILFYFFLTINVIAFLITGYDKQLAIQQKRRISERMLLNFAFIGGTIGSGLAMLLFRHKTNKIRYLWKFWVIIFIQIILIYLGYHFKILTNKI</sequence>
<proteinExistence type="predicted"/>
<dbReference type="Proteomes" id="UP000178198">
    <property type="component" value="Chromosome"/>
</dbReference>
<keyword evidence="1" id="KW-0472">Membrane</keyword>
<keyword evidence="1" id="KW-0812">Transmembrane</keyword>
<dbReference type="InterPro" id="IPR010718">
    <property type="entry name" value="DUF1294"/>
</dbReference>
<dbReference type="EMBL" id="CP017774">
    <property type="protein sequence ID" value="AOZ99116.1"/>
    <property type="molecule type" value="Genomic_DNA"/>
</dbReference>
<protein>
    <recommendedName>
        <fullName evidence="4">DUF1294 domain-containing protein</fullName>
    </recommendedName>
</protein>
<organism evidence="2 3">
    <name type="scientific">Flavobacterium commune</name>
    <dbReference type="NCBI Taxonomy" id="1306519"/>
    <lineage>
        <taxon>Bacteria</taxon>
        <taxon>Pseudomonadati</taxon>
        <taxon>Bacteroidota</taxon>
        <taxon>Flavobacteriia</taxon>
        <taxon>Flavobacteriales</taxon>
        <taxon>Flavobacteriaceae</taxon>
        <taxon>Flavobacterium</taxon>
    </lineage>
</organism>
<dbReference type="AlphaFoldDB" id="A0A1D9P981"/>
<feature type="transmembrane region" description="Helical" evidence="1">
    <location>
        <begin position="37"/>
        <end position="56"/>
    </location>
</feature>
<name>A0A1D9P981_9FLAO</name>
<keyword evidence="3" id="KW-1185">Reference proteome</keyword>
<feature type="transmembrane region" description="Helical" evidence="1">
    <location>
        <begin position="6"/>
        <end position="25"/>
    </location>
</feature>
<feature type="transmembrane region" description="Helical" evidence="1">
    <location>
        <begin position="68"/>
        <end position="85"/>
    </location>
</feature>
<accession>A0A1D9P981</accession>
<dbReference type="RefSeq" id="WP_071184359.1">
    <property type="nucleotide sequence ID" value="NZ_CP017774.1"/>
</dbReference>
<evidence type="ECO:0000313" key="2">
    <source>
        <dbReference type="EMBL" id="AOZ99116.1"/>
    </source>
</evidence>
<dbReference type="OrthoDB" id="1080927at2"/>
<gene>
    <name evidence="2" type="ORF">BIW12_06510</name>
</gene>
<evidence type="ECO:0000313" key="3">
    <source>
        <dbReference type="Proteomes" id="UP000178198"/>
    </source>
</evidence>
<dbReference type="Pfam" id="PF06961">
    <property type="entry name" value="DUF1294"/>
    <property type="match status" value="1"/>
</dbReference>
<evidence type="ECO:0008006" key="4">
    <source>
        <dbReference type="Google" id="ProtNLM"/>
    </source>
</evidence>
<evidence type="ECO:0000256" key="1">
    <source>
        <dbReference type="SAM" id="Phobius"/>
    </source>
</evidence>
<reference evidence="2 3" key="1">
    <citation type="submission" date="2016-10" db="EMBL/GenBank/DDBJ databases">
        <title>Complete Genome Sequence of Flavobacterium sp. PK15.</title>
        <authorList>
            <person name="Ekwe A."/>
            <person name="Kim S.B."/>
        </authorList>
    </citation>
    <scope>NUCLEOTIDE SEQUENCE [LARGE SCALE GENOMIC DNA]</scope>
    <source>
        <strain evidence="2 3">PK15</strain>
    </source>
</reference>